<evidence type="ECO:0000313" key="6">
    <source>
        <dbReference type="Proteomes" id="UP001201701"/>
    </source>
</evidence>
<keyword evidence="6" id="KW-1185">Reference proteome</keyword>
<dbReference type="CDD" id="cd08946">
    <property type="entry name" value="SDR_e"/>
    <property type="match status" value="1"/>
</dbReference>
<dbReference type="EMBL" id="JAKREW010000010">
    <property type="protein sequence ID" value="MCG7505864.1"/>
    <property type="molecule type" value="Genomic_DNA"/>
</dbReference>
<dbReference type="PANTHER" id="PTHR43103">
    <property type="entry name" value="NUCLEOSIDE-DIPHOSPHATE-SUGAR EPIMERASE"/>
    <property type="match status" value="1"/>
</dbReference>
<reference evidence="5 6" key="1">
    <citation type="submission" date="2022-02" db="EMBL/GenBank/DDBJ databases">
        <title>Draft genome sequence of Mezorhizobium retamae strain IRAMC:0171 isolated from Retama raetam nodules.</title>
        <authorList>
            <person name="Bengaied R."/>
            <person name="Sbissi I."/>
            <person name="Huber K."/>
            <person name="Ghodbane F."/>
            <person name="Nouioui I."/>
            <person name="Tarhouni M."/>
            <person name="Gtari M."/>
        </authorList>
    </citation>
    <scope>NUCLEOTIDE SEQUENCE [LARGE SCALE GENOMIC DNA]</scope>
    <source>
        <strain evidence="5 6">IRAMC:0171</strain>
    </source>
</reference>
<organism evidence="5 6">
    <name type="scientific">Mesorhizobium retamae</name>
    <dbReference type="NCBI Taxonomy" id="2912854"/>
    <lineage>
        <taxon>Bacteria</taxon>
        <taxon>Pseudomonadati</taxon>
        <taxon>Pseudomonadota</taxon>
        <taxon>Alphaproteobacteria</taxon>
        <taxon>Hyphomicrobiales</taxon>
        <taxon>Phyllobacteriaceae</taxon>
        <taxon>Mesorhizobium</taxon>
    </lineage>
</organism>
<dbReference type="Pfam" id="PF01370">
    <property type="entry name" value="Epimerase"/>
    <property type="match status" value="1"/>
</dbReference>
<gene>
    <name evidence="5" type="ORF">L4923_12650</name>
</gene>
<evidence type="ECO:0000256" key="3">
    <source>
        <dbReference type="ARBA" id="ARBA00023027"/>
    </source>
</evidence>
<dbReference type="RefSeq" id="WP_239365437.1">
    <property type="nucleotide sequence ID" value="NZ_JAKREW010000010.1"/>
</dbReference>
<sequence length="280" mass="30319">MKIIVTGSSGLLGRHVAGAFVAAGHEVLGIDTMAPKTDHGWVHVDADLADLGLALQLIRECDAVAHIAAIPRPTGKAPAEVFKTNMALAYNVAEAAASNGVKRFIYASSFSVLGYPFAEKLPAPAYLPIDENHPIGAQDAYGLSKWLGEEIVEAAVRRGVFSAVSLRMPWIQTPQAFFETVVPRRRLQESARDLWSYLDARDAADAFVKALNWKGDGHLRTFLSAADTYSEEPTETLIARAYPTTPVSPALPGFATVIDNGHAHATLGFAPRHSWRDYEN</sequence>
<evidence type="ECO:0000256" key="2">
    <source>
        <dbReference type="ARBA" id="ARBA00023002"/>
    </source>
</evidence>
<accession>A0ABS9QEM2</accession>
<dbReference type="PANTHER" id="PTHR43103:SF5">
    <property type="entry name" value="4-EPIMERASE, PUTATIVE (AFU_ORTHOLOGUE AFUA_7G00360)-RELATED"/>
    <property type="match status" value="1"/>
</dbReference>
<dbReference type="Proteomes" id="UP001201701">
    <property type="component" value="Unassembled WGS sequence"/>
</dbReference>
<proteinExistence type="inferred from homology"/>
<name>A0ABS9QEM2_9HYPH</name>
<feature type="domain" description="NAD-dependent epimerase/dehydratase" evidence="4">
    <location>
        <begin position="3"/>
        <end position="213"/>
    </location>
</feature>
<evidence type="ECO:0000313" key="5">
    <source>
        <dbReference type="EMBL" id="MCG7505864.1"/>
    </source>
</evidence>
<evidence type="ECO:0000259" key="4">
    <source>
        <dbReference type="Pfam" id="PF01370"/>
    </source>
</evidence>
<protein>
    <submittedName>
        <fullName evidence="5">NAD(P)-dependent oxidoreductase</fullName>
    </submittedName>
</protein>
<comment type="similarity">
    <text evidence="1">Belongs to the NAD(P)-dependent epimerase/dehydratase family.</text>
</comment>
<dbReference type="SUPFAM" id="SSF51735">
    <property type="entry name" value="NAD(P)-binding Rossmann-fold domains"/>
    <property type="match status" value="1"/>
</dbReference>
<keyword evidence="3" id="KW-0520">NAD</keyword>
<dbReference type="InterPro" id="IPR036291">
    <property type="entry name" value="NAD(P)-bd_dom_sf"/>
</dbReference>
<keyword evidence="2" id="KW-0560">Oxidoreductase</keyword>
<evidence type="ECO:0000256" key="1">
    <source>
        <dbReference type="ARBA" id="ARBA00007637"/>
    </source>
</evidence>
<comment type="caution">
    <text evidence="5">The sequence shown here is derived from an EMBL/GenBank/DDBJ whole genome shotgun (WGS) entry which is preliminary data.</text>
</comment>
<dbReference type="Gene3D" id="3.40.50.720">
    <property type="entry name" value="NAD(P)-binding Rossmann-like Domain"/>
    <property type="match status" value="1"/>
</dbReference>
<dbReference type="InterPro" id="IPR001509">
    <property type="entry name" value="Epimerase_deHydtase"/>
</dbReference>